<feature type="compositionally biased region" description="Low complexity" evidence="3">
    <location>
        <begin position="16"/>
        <end position="29"/>
    </location>
</feature>
<dbReference type="Pfam" id="PF00596">
    <property type="entry name" value="Aldolase_II"/>
    <property type="match status" value="1"/>
</dbReference>
<evidence type="ECO:0000259" key="4">
    <source>
        <dbReference type="SMART" id="SM01007"/>
    </source>
</evidence>
<feature type="domain" description="Class II aldolase/adducin N-terminal" evidence="4">
    <location>
        <begin position="82"/>
        <end position="270"/>
    </location>
</feature>
<keyword evidence="1" id="KW-0479">Metal-binding</keyword>
<evidence type="ECO:0000256" key="1">
    <source>
        <dbReference type="ARBA" id="ARBA00022723"/>
    </source>
</evidence>
<evidence type="ECO:0000256" key="3">
    <source>
        <dbReference type="SAM" id="MobiDB-lite"/>
    </source>
</evidence>
<comment type="caution">
    <text evidence="5">The sequence shown here is derived from an EMBL/GenBank/DDBJ whole genome shotgun (WGS) entry which is preliminary data.</text>
</comment>
<organism evidence="5 6">
    <name type="scientific">Streptomyces tremellae</name>
    <dbReference type="NCBI Taxonomy" id="1124239"/>
    <lineage>
        <taxon>Bacteria</taxon>
        <taxon>Bacillati</taxon>
        <taxon>Actinomycetota</taxon>
        <taxon>Actinomycetes</taxon>
        <taxon>Kitasatosporales</taxon>
        <taxon>Streptomycetaceae</taxon>
        <taxon>Streptomyces</taxon>
    </lineage>
</organism>
<keyword evidence="6" id="KW-1185">Reference proteome</keyword>
<dbReference type="PANTHER" id="PTHR22789">
    <property type="entry name" value="FUCULOSE PHOSPHATE ALDOLASE"/>
    <property type="match status" value="1"/>
</dbReference>
<dbReference type="Proteomes" id="UP001499884">
    <property type="component" value="Unassembled WGS sequence"/>
</dbReference>
<dbReference type="PANTHER" id="PTHR22789:SF0">
    <property type="entry name" value="3-OXO-TETRONATE 4-PHOSPHATE DECARBOXYLASE-RELATED"/>
    <property type="match status" value="1"/>
</dbReference>
<evidence type="ECO:0000313" key="5">
    <source>
        <dbReference type="EMBL" id="GAA3742600.1"/>
    </source>
</evidence>
<dbReference type="Gene3D" id="3.40.225.10">
    <property type="entry name" value="Class II aldolase/adducin N-terminal domain"/>
    <property type="match status" value="1"/>
</dbReference>
<feature type="region of interest" description="Disordered" evidence="3">
    <location>
        <begin position="1"/>
        <end position="33"/>
    </location>
</feature>
<protein>
    <recommendedName>
        <fullName evidence="4">Class II aldolase/adducin N-terminal domain-containing protein</fullName>
    </recommendedName>
</protein>
<keyword evidence="2" id="KW-0456">Lyase</keyword>
<dbReference type="InterPro" id="IPR036409">
    <property type="entry name" value="Aldolase_II/adducin_N_sf"/>
</dbReference>
<sequence>MGGLAEEHEERRAGREGAMAGRGRAGEAAVLDRRKEPVTRFSVKEAVSSNQKRSAVMSSLGVGAGASAGAGAEVPGGAGPAELIALGCRVLAFQGLAEDILGHISLRAADAPDVVHIRCRGPRERGLLFTERTDVHRVPLDGPATDLPEGTKAPNELPIHQEVLKARPDVRAVVHVHPPSVVAADLGGLALRPIVGAYNIPAMRMALGGIPVYPRGVLITRPGLGKELADALGDHPACVLRGHGIVATGETVQQAVVRALNLDALAKITLSASAHGVPPVLPDEDIAELPDLGGSFNDDLVWRSNVAKLDHAGLSRV</sequence>
<gene>
    <name evidence="5" type="ORF">GCM10023082_44350</name>
</gene>
<accession>A0ABP7FP23</accession>
<feature type="compositionally biased region" description="Basic and acidic residues" evidence="3">
    <location>
        <begin position="1"/>
        <end position="15"/>
    </location>
</feature>
<dbReference type="SMART" id="SM01007">
    <property type="entry name" value="Aldolase_II"/>
    <property type="match status" value="1"/>
</dbReference>
<proteinExistence type="predicted"/>
<reference evidence="6" key="1">
    <citation type="journal article" date="2019" name="Int. J. Syst. Evol. Microbiol.">
        <title>The Global Catalogue of Microorganisms (GCM) 10K type strain sequencing project: providing services to taxonomists for standard genome sequencing and annotation.</title>
        <authorList>
            <consortium name="The Broad Institute Genomics Platform"/>
            <consortium name="The Broad Institute Genome Sequencing Center for Infectious Disease"/>
            <person name="Wu L."/>
            <person name="Ma J."/>
        </authorList>
    </citation>
    <scope>NUCLEOTIDE SEQUENCE [LARGE SCALE GENOMIC DNA]</scope>
    <source>
        <strain evidence="6">JCM 30846</strain>
    </source>
</reference>
<evidence type="ECO:0000256" key="2">
    <source>
        <dbReference type="ARBA" id="ARBA00023239"/>
    </source>
</evidence>
<dbReference type="InterPro" id="IPR001303">
    <property type="entry name" value="Aldolase_II/adducin_N"/>
</dbReference>
<dbReference type="InterPro" id="IPR050197">
    <property type="entry name" value="Aldolase_class_II_sugar_metab"/>
</dbReference>
<name>A0ABP7FP23_9ACTN</name>
<dbReference type="EMBL" id="BAABEP010000034">
    <property type="protein sequence ID" value="GAA3742600.1"/>
    <property type="molecule type" value="Genomic_DNA"/>
</dbReference>
<evidence type="ECO:0000313" key="6">
    <source>
        <dbReference type="Proteomes" id="UP001499884"/>
    </source>
</evidence>
<dbReference type="SUPFAM" id="SSF53639">
    <property type="entry name" value="AraD/HMP-PK domain-like"/>
    <property type="match status" value="1"/>
</dbReference>